<dbReference type="AlphaFoldDB" id="A0A1J3D9J6"/>
<dbReference type="EMBL" id="GEVI01015654">
    <property type="protein sequence ID" value="JAU16666.1"/>
    <property type="molecule type" value="Transcribed_RNA"/>
</dbReference>
<accession>A0A1J3D9J6</accession>
<sequence>MGAAATRGGCLLAQGGGGDHQVDAHAKQHHDQASPSDQALGAELVAVARLRPGVGGVDRAVAVHVGAVLVGEPVHAVALALAALGVPPVLGLHGLGAAHQVQLDGLILDGVQTLLVDVDLLAAAGHHHGAHALAGAGGLHLQAAAHGGLGGQSLHDGDV</sequence>
<organism evidence="1">
    <name type="scientific">Noccaea caerulescens</name>
    <name type="common">Alpine penny-cress</name>
    <name type="synonym">Thlaspi caerulescens</name>
    <dbReference type="NCBI Taxonomy" id="107243"/>
    <lineage>
        <taxon>Eukaryota</taxon>
        <taxon>Viridiplantae</taxon>
        <taxon>Streptophyta</taxon>
        <taxon>Embryophyta</taxon>
        <taxon>Tracheophyta</taxon>
        <taxon>Spermatophyta</taxon>
        <taxon>Magnoliopsida</taxon>
        <taxon>eudicotyledons</taxon>
        <taxon>Gunneridae</taxon>
        <taxon>Pentapetalae</taxon>
        <taxon>rosids</taxon>
        <taxon>malvids</taxon>
        <taxon>Brassicales</taxon>
        <taxon>Brassicaceae</taxon>
        <taxon>Coluteocarpeae</taxon>
        <taxon>Noccaea</taxon>
    </lineage>
</organism>
<evidence type="ECO:0000313" key="1">
    <source>
        <dbReference type="EMBL" id="JAU16666.1"/>
    </source>
</evidence>
<proteinExistence type="predicted"/>
<reference evidence="1" key="1">
    <citation type="submission" date="2016-07" db="EMBL/GenBank/DDBJ databases">
        <title>De novo transcriptome assembly of four accessions of the metal hyperaccumulator plant Noccaea caerulescens.</title>
        <authorList>
            <person name="Blande D."/>
            <person name="Halimaa P."/>
            <person name="Tervahauta A.I."/>
            <person name="Aarts M.G."/>
            <person name="Karenlampi S.O."/>
        </authorList>
    </citation>
    <scope>NUCLEOTIDE SEQUENCE</scope>
</reference>
<protein>
    <submittedName>
        <fullName evidence="1">Uncharacterized protein</fullName>
    </submittedName>
</protein>
<name>A0A1J3D9J6_NOCCA</name>
<gene>
    <name evidence="1" type="ORF">GA_TR2714_c0_g1_i1_g.8686</name>
</gene>